<evidence type="ECO:0000256" key="1">
    <source>
        <dbReference type="SAM" id="MobiDB-lite"/>
    </source>
</evidence>
<feature type="compositionally biased region" description="Acidic residues" evidence="1">
    <location>
        <begin position="352"/>
        <end position="371"/>
    </location>
</feature>
<name>M1V9V9_CYAM1</name>
<dbReference type="KEGG" id="cme:CYME_CMA074C"/>
<dbReference type="GeneID" id="16992176"/>
<keyword evidence="3" id="KW-1185">Reference proteome</keyword>
<protein>
    <recommendedName>
        <fullName evidence="4">Elongator complex protein 5</fullName>
    </recommendedName>
</protein>
<dbReference type="HOGENOM" id="CLU_746719_0_0_1"/>
<dbReference type="AlphaFoldDB" id="M1V9V9"/>
<dbReference type="Proteomes" id="UP000007014">
    <property type="component" value="Chromosome 1"/>
</dbReference>
<evidence type="ECO:0000313" key="3">
    <source>
        <dbReference type="Proteomes" id="UP000007014"/>
    </source>
</evidence>
<dbReference type="Gramene" id="CMA074CT">
    <property type="protein sequence ID" value="CMA074CT"/>
    <property type="gene ID" value="CMA074C"/>
</dbReference>
<dbReference type="RefSeq" id="XP_005535068.1">
    <property type="nucleotide sequence ID" value="XM_005535011.1"/>
</dbReference>
<accession>M1V9V9</accession>
<dbReference type="EMBL" id="AP006483">
    <property type="protein sequence ID" value="BAM78782.1"/>
    <property type="molecule type" value="Genomic_DNA"/>
</dbReference>
<reference evidence="2 3" key="1">
    <citation type="journal article" date="2004" name="Nature">
        <title>Genome sequence of the ultrasmall unicellular red alga Cyanidioschyzon merolae 10D.</title>
        <authorList>
            <person name="Matsuzaki M."/>
            <person name="Misumi O."/>
            <person name="Shin-i T."/>
            <person name="Maruyama S."/>
            <person name="Takahara M."/>
            <person name="Miyagishima S."/>
            <person name="Mori T."/>
            <person name="Nishida K."/>
            <person name="Yagisawa F."/>
            <person name="Nishida K."/>
            <person name="Yoshida Y."/>
            <person name="Nishimura Y."/>
            <person name="Nakao S."/>
            <person name="Kobayashi T."/>
            <person name="Momoyama Y."/>
            <person name="Higashiyama T."/>
            <person name="Minoda A."/>
            <person name="Sano M."/>
            <person name="Nomoto H."/>
            <person name="Oishi K."/>
            <person name="Hayashi H."/>
            <person name="Ohta F."/>
            <person name="Nishizaka S."/>
            <person name="Haga S."/>
            <person name="Miura S."/>
            <person name="Morishita T."/>
            <person name="Kabeya Y."/>
            <person name="Terasawa K."/>
            <person name="Suzuki Y."/>
            <person name="Ishii Y."/>
            <person name="Asakawa S."/>
            <person name="Takano H."/>
            <person name="Ohta N."/>
            <person name="Kuroiwa H."/>
            <person name="Tanaka K."/>
            <person name="Shimizu N."/>
            <person name="Sugano S."/>
            <person name="Sato N."/>
            <person name="Nozaki H."/>
            <person name="Ogasawara N."/>
            <person name="Kohara Y."/>
            <person name="Kuroiwa T."/>
        </authorList>
    </citation>
    <scope>NUCLEOTIDE SEQUENCE [LARGE SCALE GENOMIC DNA]</scope>
    <source>
        <strain evidence="2 3">10D</strain>
    </source>
</reference>
<reference evidence="2 3" key="2">
    <citation type="journal article" date="2007" name="BMC Biol.">
        <title>A 100%-complete sequence reveals unusually simple genomic features in the hot-spring red alga Cyanidioschyzon merolae.</title>
        <authorList>
            <person name="Nozaki H."/>
            <person name="Takano H."/>
            <person name="Misumi O."/>
            <person name="Terasawa K."/>
            <person name="Matsuzaki M."/>
            <person name="Maruyama S."/>
            <person name="Nishida K."/>
            <person name="Yagisawa F."/>
            <person name="Yoshida Y."/>
            <person name="Fujiwara T."/>
            <person name="Takio S."/>
            <person name="Tamura K."/>
            <person name="Chung S.J."/>
            <person name="Nakamura S."/>
            <person name="Kuroiwa H."/>
            <person name="Tanaka K."/>
            <person name="Sato N."/>
            <person name="Kuroiwa T."/>
        </authorList>
    </citation>
    <scope>NUCLEOTIDE SEQUENCE [LARGE SCALE GENOMIC DNA]</scope>
    <source>
        <strain evidence="2 3">10D</strain>
    </source>
</reference>
<feature type="region of interest" description="Disordered" evidence="1">
    <location>
        <begin position="351"/>
        <end position="371"/>
    </location>
</feature>
<evidence type="ECO:0008006" key="4">
    <source>
        <dbReference type="Google" id="ProtNLM"/>
    </source>
</evidence>
<sequence>MKGKEEGKIEALQFWTKVLERGQFHLFEFDWRSSSTTGCYSALTYGLVRHFATYLCTEHAALAEKGFPAAGSSASCSPPTPGDARLIFWCADQCVECLVPPKIRRLANDRLVFTKSVTREDLKDTAHTILVLVSLSPNLCRRSEFLDSLLLPALLFEKPPQNLTIVMAIRPLEFHGCICDSLRSNATSCWTFISKSCFVGWTRVPLRGRCVHYGFECSTEGEHLWRLSGKQLSVVEWASQLDTLPCLYDARGVFSKASPGARLEPYAATVHTEPVEVNSNAKMGSVANLQPSTETKAEPLESFLTSLPFRVSLSEREERSRSRLKLPFEHFDESTADAIIKSPEGFVIFENAEADEPGSDPEISSDEDLDV</sequence>
<evidence type="ECO:0000313" key="2">
    <source>
        <dbReference type="EMBL" id="BAM78782.1"/>
    </source>
</evidence>
<proteinExistence type="predicted"/>
<organism evidence="2 3">
    <name type="scientific">Cyanidioschyzon merolae (strain NIES-3377 / 10D)</name>
    <name type="common">Unicellular red alga</name>
    <dbReference type="NCBI Taxonomy" id="280699"/>
    <lineage>
        <taxon>Eukaryota</taxon>
        <taxon>Rhodophyta</taxon>
        <taxon>Bangiophyceae</taxon>
        <taxon>Cyanidiales</taxon>
        <taxon>Cyanidiaceae</taxon>
        <taxon>Cyanidioschyzon</taxon>
    </lineage>
</organism>
<gene>
    <name evidence="2" type="ORF">CYME_CMA074C</name>
</gene>
<dbReference type="OrthoDB" id="10533841at2759"/>